<protein>
    <submittedName>
        <fullName evidence="2">Uncharacterized protein</fullName>
    </submittedName>
</protein>
<feature type="compositionally biased region" description="Basic and acidic residues" evidence="1">
    <location>
        <begin position="15"/>
        <end position="27"/>
    </location>
</feature>
<name>A0A268RFX7_SHOCL</name>
<feature type="non-terminal residue" evidence="2">
    <location>
        <position position="89"/>
    </location>
</feature>
<evidence type="ECO:0000313" key="3">
    <source>
        <dbReference type="Proteomes" id="UP000216133"/>
    </source>
</evidence>
<dbReference type="AlphaFoldDB" id="A0A268RFX7"/>
<evidence type="ECO:0000313" key="2">
    <source>
        <dbReference type="EMBL" id="PAF19127.1"/>
    </source>
</evidence>
<feature type="region of interest" description="Disordered" evidence="1">
    <location>
        <begin position="6"/>
        <end position="35"/>
    </location>
</feature>
<reference evidence="2 3" key="1">
    <citation type="submission" date="2017-07" db="EMBL/GenBank/DDBJ databases">
        <title>Isolation and whole genome analysis of endospore-forming bacteria from heroin.</title>
        <authorList>
            <person name="Kalinowski J."/>
            <person name="Ahrens B."/>
            <person name="Al-Dilaimi A."/>
            <person name="Winkler A."/>
            <person name="Wibberg D."/>
            <person name="Schleenbecker U."/>
            <person name="Ruckert C."/>
            <person name="Wolfel R."/>
            <person name="Grass G."/>
        </authorList>
    </citation>
    <scope>NUCLEOTIDE SEQUENCE [LARGE SCALE GENOMIC DNA]</scope>
    <source>
        <strain evidence="2 3">7523-2</strain>
    </source>
</reference>
<sequence length="89" mass="9498">MSVFLAACSGGGEKASTDKEPKDDGKASGEAQEGGTVTFGYTQPFKGVLSYAYYEGEDDVNALKFMHEGIFNTSEELTTVPGLADWEMS</sequence>
<gene>
    <name evidence="2" type="ORF">CHH61_23475</name>
</gene>
<comment type="caution">
    <text evidence="2">The sequence shown here is derived from an EMBL/GenBank/DDBJ whole genome shotgun (WGS) entry which is preliminary data.</text>
</comment>
<proteinExistence type="predicted"/>
<accession>A0A268RFX7</accession>
<dbReference type="Proteomes" id="UP000216133">
    <property type="component" value="Unassembled WGS sequence"/>
</dbReference>
<dbReference type="EMBL" id="NPBS01000351">
    <property type="protein sequence ID" value="PAF19127.1"/>
    <property type="molecule type" value="Genomic_DNA"/>
</dbReference>
<evidence type="ECO:0000256" key="1">
    <source>
        <dbReference type="SAM" id="MobiDB-lite"/>
    </source>
</evidence>
<organism evidence="2 3">
    <name type="scientific">Shouchella clausii</name>
    <name type="common">Alkalihalobacillus clausii</name>
    <dbReference type="NCBI Taxonomy" id="79880"/>
    <lineage>
        <taxon>Bacteria</taxon>
        <taxon>Bacillati</taxon>
        <taxon>Bacillota</taxon>
        <taxon>Bacilli</taxon>
        <taxon>Bacillales</taxon>
        <taxon>Bacillaceae</taxon>
        <taxon>Shouchella</taxon>
    </lineage>
</organism>